<evidence type="ECO:0000256" key="5">
    <source>
        <dbReference type="ARBA" id="ARBA00023136"/>
    </source>
</evidence>
<feature type="transmembrane region" description="Helical" evidence="6">
    <location>
        <begin position="9"/>
        <end position="28"/>
    </location>
</feature>
<evidence type="ECO:0000256" key="2">
    <source>
        <dbReference type="ARBA" id="ARBA00022475"/>
    </source>
</evidence>
<sequence length="120" mass="13210">MNKAFMKNYAMQCTMVAFSLVVYGIGLFMVTDALSWTLGIVLGLLIALLKLKLMENTFTKAVNLSEAKAKGYTQRQYMLRYVLTGIVLLVAALNKDVSLLGVFFGLVSMKVGAYVQLGLK</sequence>
<comment type="subcellular location">
    <subcellularLocation>
        <location evidence="1">Cell membrane</location>
        <topology evidence="1">Multi-pass membrane protein</topology>
    </subcellularLocation>
</comment>
<evidence type="ECO:0000256" key="6">
    <source>
        <dbReference type="SAM" id="Phobius"/>
    </source>
</evidence>
<dbReference type="Pfam" id="PF03899">
    <property type="entry name" value="ATP-synt_I"/>
    <property type="match status" value="1"/>
</dbReference>
<comment type="caution">
    <text evidence="7">The sequence shown here is derived from an EMBL/GenBank/DDBJ whole genome shotgun (WGS) entry which is preliminary data.</text>
</comment>
<dbReference type="EMBL" id="JACRSY010000005">
    <property type="protein sequence ID" value="MBC8578698.1"/>
    <property type="molecule type" value="Genomic_DNA"/>
</dbReference>
<feature type="transmembrane region" description="Helical" evidence="6">
    <location>
        <begin position="77"/>
        <end position="93"/>
    </location>
</feature>
<organism evidence="7 8">
    <name type="scientific">Zhenhengia yiwuensis</name>
    <dbReference type="NCBI Taxonomy" id="2763666"/>
    <lineage>
        <taxon>Bacteria</taxon>
        <taxon>Bacillati</taxon>
        <taxon>Bacillota</taxon>
        <taxon>Clostridia</taxon>
        <taxon>Lachnospirales</taxon>
        <taxon>Lachnospiraceae</taxon>
        <taxon>Zhenhengia</taxon>
    </lineage>
</organism>
<dbReference type="Proteomes" id="UP000655830">
    <property type="component" value="Unassembled WGS sequence"/>
</dbReference>
<evidence type="ECO:0000256" key="3">
    <source>
        <dbReference type="ARBA" id="ARBA00022692"/>
    </source>
</evidence>
<gene>
    <name evidence="7" type="ORF">H8718_04040</name>
</gene>
<protein>
    <submittedName>
        <fullName evidence="7">ATP synthase subunit I</fullName>
    </submittedName>
</protein>
<keyword evidence="8" id="KW-1185">Reference proteome</keyword>
<evidence type="ECO:0000256" key="4">
    <source>
        <dbReference type="ARBA" id="ARBA00022989"/>
    </source>
</evidence>
<dbReference type="RefSeq" id="WP_249331718.1">
    <property type="nucleotide sequence ID" value="NZ_JACRSY010000005.1"/>
</dbReference>
<keyword evidence="4 6" id="KW-1133">Transmembrane helix</keyword>
<name>A0A926EE89_9FIRM</name>
<dbReference type="GO" id="GO:0005886">
    <property type="term" value="C:plasma membrane"/>
    <property type="evidence" value="ECO:0007669"/>
    <property type="project" value="UniProtKB-SubCell"/>
</dbReference>
<keyword evidence="5 6" id="KW-0472">Membrane</keyword>
<reference evidence="7" key="1">
    <citation type="submission" date="2020-08" db="EMBL/GenBank/DDBJ databases">
        <title>Genome public.</title>
        <authorList>
            <person name="Liu C."/>
            <person name="Sun Q."/>
        </authorList>
    </citation>
    <scope>NUCLEOTIDE SEQUENCE</scope>
    <source>
        <strain evidence="7">NSJ-12</strain>
    </source>
</reference>
<dbReference type="AlphaFoldDB" id="A0A926EE89"/>
<feature type="transmembrane region" description="Helical" evidence="6">
    <location>
        <begin position="99"/>
        <end position="119"/>
    </location>
</feature>
<evidence type="ECO:0000313" key="7">
    <source>
        <dbReference type="EMBL" id="MBC8578698.1"/>
    </source>
</evidence>
<proteinExistence type="predicted"/>
<accession>A0A926EE89</accession>
<keyword evidence="2" id="KW-1003">Cell membrane</keyword>
<dbReference type="InterPro" id="IPR005598">
    <property type="entry name" value="ATP_synth_I"/>
</dbReference>
<evidence type="ECO:0000313" key="8">
    <source>
        <dbReference type="Proteomes" id="UP000655830"/>
    </source>
</evidence>
<feature type="transmembrane region" description="Helical" evidence="6">
    <location>
        <begin position="34"/>
        <end position="51"/>
    </location>
</feature>
<keyword evidence="3 6" id="KW-0812">Transmembrane</keyword>
<evidence type="ECO:0000256" key="1">
    <source>
        <dbReference type="ARBA" id="ARBA00004651"/>
    </source>
</evidence>